<name>A0A5C3F329_9BASI</name>
<evidence type="ECO:0000313" key="1">
    <source>
        <dbReference type="EMBL" id="SPO38375.1"/>
    </source>
</evidence>
<evidence type="ECO:0000313" key="2">
    <source>
        <dbReference type="Proteomes" id="UP000323386"/>
    </source>
</evidence>
<dbReference type="EMBL" id="OOIP01000010">
    <property type="protein sequence ID" value="SPO38375.1"/>
    <property type="molecule type" value="Genomic_DNA"/>
</dbReference>
<dbReference type="AlphaFoldDB" id="A0A5C3F329"/>
<accession>A0A5C3F329</accession>
<gene>
    <name evidence="1" type="ORF">PSFLO_03852</name>
</gene>
<sequence length="339" mass="37781">MQPIQRRRGSPSRLATAYAIWALTALIGLLPSTKALATPPELSALEELDRLSPTREPVPSAIHDDGVVGSSTAYFDASDPYRLVPAQHAYATPIQQDSEAYRHERSLASGPSFDRGPVDGLDLAPFQHRAPLQSHAGTGSSTGIEQATLRTPTLAADILPRSPARMNELLKRGIDLLRRGEYEARYLGPDLVGIGGDELRSWLTTIYRIRLAYSRITEYDFPDGWRRFGRVEIDVVRDYNALANVMQVVRRYTGGPDASMSPGAFHGLTWPMQDFPVGDYRIHVHTGRGGEKAFRSRPWANPEHPVVAYYRGPPDQGKPKWIVIGRMVVKVENPFFEWP</sequence>
<protein>
    <submittedName>
        <fullName evidence="1">Uncharacterized protein</fullName>
    </submittedName>
</protein>
<proteinExistence type="predicted"/>
<dbReference type="Proteomes" id="UP000323386">
    <property type="component" value="Unassembled WGS sequence"/>
</dbReference>
<keyword evidence="2" id="KW-1185">Reference proteome</keyword>
<organism evidence="1 2">
    <name type="scientific">Pseudozyma flocculosa</name>
    <dbReference type="NCBI Taxonomy" id="84751"/>
    <lineage>
        <taxon>Eukaryota</taxon>
        <taxon>Fungi</taxon>
        <taxon>Dikarya</taxon>
        <taxon>Basidiomycota</taxon>
        <taxon>Ustilaginomycotina</taxon>
        <taxon>Ustilaginomycetes</taxon>
        <taxon>Ustilaginales</taxon>
        <taxon>Ustilaginaceae</taxon>
        <taxon>Pseudozyma</taxon>
    </lineage>
</organism>
<reference evidence="1 2" key="1">
    <citation type="submission" date="2018-03" db="EMBL/GenBank/DDBJ databases">
        <authorList>
            <person name="Guldener U."/>
        </authorList>
    </citation>
    <scope>NUCLEOTIDE SEQUENCE [LARGE SCALE GENOMIC DNA]</scope>
    <source>
        <strain evidence="1 2">DAOM196992</strain>
    </source>
</reference>